<dbReference type="SMART" id="SM00236">
    <property type="entry name" value="fCBD"/>
    <property type="match status" value="1"/>
</dbReference>
<dbReference type="InterPro" id="IPR035971">
    <property type="entry name" value="CBD_sf"/>
</dbReference>
<evidence type="ECO:0008006" key="8">
    <source>
        <dbReference type="Google" id="ProtNLM"/>
    </source>
</evidence>
<dbReference type="Pfam" id="PF22514">
    <property type="entry name" value="EXPB1_D1"/>
    <property type="match status" value="1"/>
</dbReference>
<sequence length="279" mass="28532">MKLVFLSFGALASAASLATTTHYYDGQEGACGCGTSSGADPWQLGISDNVYTAAGSQALFDTSGSSWCGAGCGTCYNLTSTGSSPCDGCGTGGVAGDSIIVMVTNLCPYNGNQQWCPQPGSKNEYGYSYHFDIMAQSEVFGNNVVVEFEQVTCPGQAKSDWETCVCYDQTSTDTTTVGLTSATSASPQGEPVSSTSTKAVTAPTSLAETTVVTSATPTSVALPSSCDASPSKTSTSPDSVQTLYGQCGGRNWIGATACESGSTCKVQNPYYSQCVNSSA</sequence>
<dbReference type="Gene3D" id="2.40.40.10">
    <property type="entry name" value="RlpA-like domain"/>
    <property type="match status" value="1"/>
</dbReference>
<dbReference type="GO" id="GO:0005975">
    <property type="term" value="P:carbohydrate metabolic process"/>
    <property type="evidence" value="ECO:0007669"/>
    <property type="project" value="InterPro"/>
</dbReference>
<evidence type="ECO:0000256" key="2">
    <source>
        <dbReference type="SAM" id="MobiDB-lite"/>
    </source>
</evidence>
<dbReference type="InterPro" id="IPR036908">
    <property type="entry name" value="RlpA-like_sf"/>
</dbReference>
<dbReference type="Proteomes" id="UP000054383">
    <property type="component" value="Unassembled WGS sequence"/>
</dbReference>
<keyword evidence="1 3" id="KW-0732">Signal</keyword>
<evidence type="ECO:0000256" key="1">
    <source>
        <dbReference type="ARBA" id="ARBA00022729"/>
    </source>
</evidence>
<feature type="region of interest" description="Disordered" evidence="2">
    <location>
        <begin position="178"/>
        <end position="201"/>
    </location>
</feature>
<dbReference type="PROSITE" id="PS51164">
    <property type="entry name" value="CBM1_2"/>
    <property type="match status" value="1"/>
</dbReference>
<evidence type="ECO:0000259" key="5">
    <source>
        <dbReference type="PROSITE" id="PS51164"/>
    </source>
</evidence>
<gene>
    <name evidence="6" type="ORF">PISL3812_09010</name>
</gene>
<dbReference type="SUPFAM" id="SSF57180">
    <property type="entry name" value="Cellulose-binding domain"/>
    <property type="match status" value="1"/>
</dbReference>
<dbReference type="InterPro" id="IPR000254">
    <property type="entry name" value="CBD"/>
</dbReference>
<evidence type="ECO:0000259" key="4">
    <source>
        <dbReference type="PROSITE" id="PS50842"/>
    </source>
</evidence>
<keyword evidence="7" id="KW-1185">Reference proteome</keyword>
<dbReference type="EMBL" id="CVMT01000011">
    <property type="protein sequence ID" value="CRG91956.1"/>
    <property type="molecule type" value="Genomic_DNA"/>
</dbReference>
<dbReference type="Pfam" id="PF00734">
    <property type="entry name" value="CBM_1"/>
    <property type="match status" value="1"/>
</dbReference>
<dbReference type="CDD" id="cd22278">
    <property type="entry name" value="DPBB_GH45_endoglucanase"/>
    <property type="match status" value="1"/>
</dbReference>
<dbReference type="OrthoDB" id="5823761at2759"/>
<evidence type="ECO:0000256" key="3">
    <source>
        <dbReference type="SAM" id="SignalP"/>
    </source>
</evidence>
<protein>
    <recommendedName>
        <fullName evidence="8">Cellulase</fullName>
    </recommendedName>
</protein>
<dbReference type="SUPFAM" id="SSF50685">
    <property type="entry name" value="Barwin-like endoglucanases"/>
    <property type="match status" value="1"/>
</dbReference>
<feature type="domain" description="Expansin-like EG45" evidence="4">
    <location>
        <begin position="28"/>
        <end position="158"/>
    </location>
</feature>
<organism evidence="6 7">
    <name type="scientific">Talaromyces islandicus</name>
    <name type="common">Penicillium islandicum</name>
    <dbReference type="NCBI Taxonomy" id="28573"/>
    <lineage>
        <taxon>Eukaryota</taxon>
        <taxon>Fungi</taxon>
        <taxon>Dikarya</taxon>
        <taxon>Ascomycota</taxon>
        <taxon>Pezizomycotina</taxon>
        <taxon>Eurotiomycetes</taxon>
        <taxon>Eurotiomycetidae</taxon>
        <taxon>Eurotiales</taxon>
        <taxon>Trichocomaceae</taxon>
        <taxon>Talaromyces</taxon>
        <taxon>Talaromyces sect. Islandici</taxon>
    </lineage>
</organism>
<accession>A0A0U1MAL4</accession>
<feature type="domain" description="CBM1" evidence="5">
    <location>
        <begin position="239"/>
        <end position="275"/>
    </location>
</feature>
<dbReference type="GO" id="GO:0030248">
    <property type="term" value="F:cellulose binding"/>
    <property type="evidence" value="ECO:0007669"/>
    <property type="project" value="InterPro"/>
</dbReference>
<proteinExistence type="predicted"/>
<dbReference type="PROSITE" id="PS50842">
    <property type="entry name" value="EXPANSIN_EG45"/>
    <property type="match status" value="1"/>
</dbReference>
<dbReference type="OMA" id="MAQNEIF"/>
<dbReference type="STRING" id="28573.A0A0U1MAL4"/>
<dbReference type="InterPro" id="IPR007112">
    <property type="entry name" value="Expansin/allergen_DPBB_dom"/>
</dbReference>
<feature type="chain" id="PRO_5006711731" description="Cellulase" evidence="3">
    <location>
        <begin position="19"/>
        <end position="279"/>
    </location>
</feature>
<feature type="signal peptide" evidence="3">
    <location>
        <begin position="1"/>
        <end position="18"/>
    </location>
</feature>
<evidence type="ECO:0000313" key="7">
    <source>
        <dbReference type="Proteomes" id="UP000054383"/>
    </source>
</evidence>
<dbReference type="PROSITE" id="PS00562">
    <property type="entry name" value="CBM1_1"/>
    <property type="match status" value="1"/>
</dbReference>
<name>A0A0U1MAL4_TALIS</name>
<dbReference type="GO" id="GO:0005576">
    <property type="term" value="C:extracellular region"/>
    <property type="evidence" value="ECO:0007669"/>
    <property type="project" value="InterPro"/>
</dbReference>
<dbReference type="AlphaFoldDB" id="A0A0U1MAL4"/>
<reference evidence="6 7" key="1">
    <citation type="submission" date="2015-04" db="EMBL/GenBank/DDBJ databases">
        <authorList>
            <person name="Syromyatnikov M.Y."/>
            <person name="Popov V.N."/>
        </authorList>
    </citation>
    <scope>NUCLEOTIDE SEQUENCE [LARGE SCALE GENOMIC DNA]</scope>
    <source>
        <strain evidence="6">WF-38-12</strain>
    </source>
</reference>
<evidence type="ECO:0000313" key="6">
    <source>
        <dbReference type="EMBL" id="CRG91956.1"/>
    </source>
</evidence>
<feature type="compositionally biased region" description="Polar residues" evidence="2">
    <location>
        <begin position="191"/>
        <end position="201"/>
    </location>
</feature>